<name>A0ABD3IMU9_EUCGL</name>
<keyword evidence="2" id="KW-1185">Reference proteome</keyword>
<dbReference type="EMBL" id="JBJKBG010000011">
    <property type="protein sequence ID" value="KAL3715097.1"/>
    <property type="molecule type" value="Genomic_DNA"/>
</dbReference>
<protein>
    <submittedName>
        <fullName evidence="1">Uncharacterized protein</fullName>
    </submittedName>
</protein>
<reference evidence="1 2" key="1">
    <citation type="submission" date="2024-11" db="EMBL/GenBank/DDBJ databases">
        <title>Chromosome-level genome assembly of Eucalyptus globulus Labill. provides insights into its genome evolution.</title>
        <authorList>
            <person name="Li X."/>
        </authorList>
    </citation>
    <scope>NUCLEOTIDE SEQUENCE [LARGE SCALE GENOMIC DNA]</scope>
    <source>
        <strain evidence="1">CL2024</strain>
        <tissue evidence="1">Fresh tender leaves</tissue>
    </source>
</reference>
<gene>
    <name evidence="1" type="ORF">ACJRO7_006917</name>
</gene>
<organism evidence="1 2">
    <name type="scientific">Eucalyptus globulus</name>
    <name type="common">Tasmanian blue gum</name>
    <dbReference type="NCBI Taxonomy" id="34317"/>
    <lineage>
        <taxon>Eukaryota</taxon>
        <taxon>Viridiplantae</taxon>
        <taxon>Streptophyta</taxon>
        <taxon>Embryophyta</taxon>
        <taxon>Tracheophyta</taxon>
        <taxon>Spermatophyta</taxon>
        <taxon>Magnoliopsida</taxon>
        <taxon>eudicotyledons</taxon>
        <taxon>Gunneridae</taxon>
        <taxon>Pentapetalae</taxon>
        <taxon>rosids</taxon>
        <taxon>malvids</taxon>
        <taxon>Myrtales</taxon>
        <taxon>Myrtaceae</taxon>
        <taxon>Myrtoideae</taxon>
        <taxon>Eucalypteae</taxon>
        <taxon>Eucalyptus</taxon>
    </lineage>
</organism>
<sequence>MKLFVKTLPSEFRNRMASTYVESFNQLIPVGEQIEMGIREGWFTESSSKRFTAKKEKEMAVDVNVAYSQENVKRAPAIQMNPRQPQTTGRQSFAQANNRRQFSPLHGSPSQVLTILRKKGLLTNEPKRPNRESIRGYDPAKKCDYHNGELGHSTDECFTLKHKIQNLLDTKAFSFQTARPNVQKNPLPEHEGTMNAILEPEVRRIKNLKVNVADAYKGLVRAGYYPDQEDVPLSLMKERIAKMVDDGIIVYDNRNCVVSTISHIIIDWEEEQAALDNGKEEVDPSLADMPPLEDAIDEEVVIEIPQPYEYVNNKAVPWSYDLDVDLVTRSGRTYAPNNTQPAKPVTDEEAKEFLAVIKASEYNIVDQLRKMPA</sequence>
<accession>A0ABD3IMU9</accession>
<dbReference type="Proteomes" id="UP001634007">
    <property type="component" value="Unassembled WGS sequence"/>
</dbReference>
<proteinExistence type="predicted"/>
<evidence type="ECO:0000313" key="1">
    <source>
        <dbReference type="EMBL" id="KAL3715097.1"/>
    </source>
</evidence>
<dbReference type="PANTHER" id="PTHR32108:SF9">
    <property type="entry name" value="REVERSE TRANSCRIPTASE RNASE H-LIKE DOMAIN-CONTAINING PROTEIN"/>
    <property type="match status" value="1"/>
</dbReference>
<dbReference type="AlphaFoldDB" id="A0ABD3IMU9"/>
<comment type="caution">
    <text evidence="1">The sequence shown here is derived from an EMBL/GenBank/DDBJ whole genome shotgun (WGS) entry which is preliminary data.</text>
</comment>
<evidence type="ECO:0000313" key="2">
    <source>
        <dbReference type="Proteomes" id="UP001634007"/>
    </source>
</evidence>
<dbReference type="PANTHER" id="PTHR32108">
    <property type="entry name" value="DNA-DIRECTED RNA POLYMERASE SUBUNIT ALPHA"/>
    <property type="match status" value="1"/>
</dbReference>